<accession>A0A084BBG8</accession>
<keyword evidence="2" id="KW-0326">Glycosidase</keyword>
<keyword evidence="5" id="KW-1185">Reference proteome</keyword>
<keyword evidence="2" id="KW-0624">Polysaccharide degradation</keyword>
<reference evidence="4 5" key="1">
    <citation type="journal article" date="2014" name="BMC Genomics">
        <title>Comparative genome sequencing reveals chemotype-specific gene clusters in the toxigenic black mold Stachybotrys.</title>
        <authorList>
            <person name="Semeiks J."/>
            <person name="Borek D."/>
            <person name="Otwinowski Z."/>
            <person name="Grishin N.V."/>
        </authorList>
    </citation>
    <scope>NUCLEOTIDE SEQUENCE [LARGE SCALE GENOMIC DNA]</scope>
    <source>
        <strain evidence="5">CBS 109288 / IBT 7711</strain>
    </source>
</reference>
<dbReference type="OrthoDB" id="89349at2759"/>
<keyword evidence="2" id="KW-0378">Hydrolase</keyword>
<dbReference type="PANTHER" id="PTHR34002:SF10">
    <property type="entry name" value="PUTATIVE-RELATED"/>
    <property type="match status" value="1"/>
</dbReference>
<sequence>MINECKILLPDLPNLVCTPGSGGSNPSPTTTNPNPPTGTHQVSLCSQYAYHSANGYEILNNLWGISGATGRQCTYYDGPSGNGVAISSDWTWQGDQNTVKTYIWANPIFTRRRISDITSLPTTVQWSYNITNMRANVAYDIFTDPDPNHPNHSGQYELMIWLHRYGGIWPITESPTGTPVARVTIAGYAWDFYTGWNGDMRVYSFLAANGPINSFSGDVKLFFNYLVQNQRFPANNQYMLIYNFGTEAFTGGPAYFSVPRFEARVN</sequence>
<evidence type="ECO:0000256" key="1">
    <source>
        <dbReference type="ARBA" id="ARBA00005519"/>
    </source>
</evidence>
<dbReference type="HOGENOM" id="CLU_051064_0_1_1"/>
<dbReference type="InterPro" id="IPR013319">
    <property type="entry name" value="GH11/12"/>
</dbReference>
<evidence type="ECO:0000256" key="2">
    <source>
        <dbReference type="RuleBase" id="RU361163"/>
    </source>
</evidence>
<dbReference type="Pfam" id="PF01670">
    <property type="entry name" value="Glyco_hydro_12"/>
    <property type="match status" value="1"/>
</dbReference>
<name>A0A084BBG8_STACB</name>
<dbReference type="EMBL" id="KL647410">
    <property type="protein sequence ID" value="KEY74897.1"/>
    <property type="molecule type" value="Genomic_DNA"/>
</dbReference>
<evidence type="ECO:0000313" key="5">
    <source>
        <dbReference type="Proteomes" id="UP000028045"/>
    </source>
</evidence>
<feature type="region of interest" description="Disordered" evidence="3">
    <location>
        <begin position="18"/>
        <end position="39"/>
    </location>
</feature>
<dbReference type="Gene3D" id="2.60.120.180">
    <property type="match status" value="1"/>
</dbReference>
<dbReference type="SUPFAM" id="SSF49899">
    <property type="entry name" value="Concanavalin A-like lectins/glucanases"/>
    <property type="match status" value="1"/>
</dbReference>
<comment type="similarity">
    <text evidence="1 2">Belongs to the glycosyl hydrolase 12 (cellulase H) family.</text>
</comment>
<dbReference type="InterPro" id="IPR013320">
    <property type="entry name" value="ConA-like_dom_sf"/>
</dbReference>
<keyword evidence="2" id="KW-0119">Carbohydrate metabolism</keyword>
<dbReference type="InterPro" id="IPR002594">
    <property type="entry name" value="GH12"/>
</dbReference>
<dbReference type="PANTHER" id="PTHR34002">
    <property type="entry name" value="BLR1656 PROTEIN"/>
    <property type="match status" value="1"/>
</dbReference>
<evidence type="ECO:0000256" key="3">
    <source>
        <dbReference type="SAM" id="MobiDB-lite"/>
    </source>
</evidence>
<protein>
    <submittedName>
        <fullName evidence="4">Uncharacterized protein</fullName>
    </submittedName>
</protein>
<organism evidence="4 5">
    <name type="scientific">Stachybotrys chartarum (strain CBS 109288 / IBT 7711)</name>
    <name type="common">Toxic black mold</name>
    <name type="synonym">Stilbospora chartarum</name>
    <dbReference type="NCBI Taxonomy" id="1280523"/>
    <lineage>
        <taxon>Eukaryota</taxon>
        <taxon>Fungi</taxon>
        <taxon>Dikarya</taxon>
        <taxon>Ascomycota</taxon>
        <taxon>Pezizomycotina</taxon>
        <taxon>Sordariomycetes</taxon>
        <taxon>Hypocreomycetidae</taxon>
        <taxon>Hypocreales</taxon>
        <taxon>Stachybotryaceae</taxon>
        <taxon>Stachybotrys</taxon>
    </lineage>
</organism>
<dbReference type="Proteomes" id="UP000028045">
    <property type="component" value="Unassembled WGS sequence"/>
</dbReference>
<dbReference type="GO" id="GO:0008810">
    <property type="term" value="F:cellulase activity"/>
    <property type="evidence" value="ECO:0007669"/>
    <property type="project" value="InterPro"/>
</dbReference>
<evidence type="ECO:0000313" key="4">
    <source>
        <dbReference type="EMBL" id="KEY74897.1"/>
    </source>
</evidence>
<proteinExistence type="inferred from homology"/>
<dbReference type="AlphaFoldDB" id="A0A084BBG8"/>
<gene>
    <name evidence="4" type="ORF">S7711_09981</name>
</gene>
<dbReference type="GO" id="GO:0000272">
    <property type="term" value="P:polysaccharide catabolic process"/>
    <property type="evidence" value="ECO:0007669"/>
    <property type="project" value="UniProtKB-KW"/>
</dbReference>